<comment type="similarity">
    <text evidence="4">Belongs to the AAA ATPase family.</text>
</comment>
<dbReference type="GO" id="GO:0016887">
    <property type="term" value="F:ATP hydrolysis activity"/>
    <property type="evidence" value="ECO:0007669"/>
    <property type="project" value="InterPro"/>
</dbReference>
<dbReference type="EMBL" id="BHWB01000002">
    <property type="protein sequence ID" value="GCB33681.1"/>
    <property type="molecule type" value="Genomic_DNA"/>
</dbReference>
<keyword evidence="3" id="KW-0175">Coiled coil</keyword>
<evidence type="ECO:0000313" key="7">
    <source>
        <dbReference type="Proteomes" id="UP000288079"/>
    </source>
</evidence>
<proteinExistence type="inferred from homology"/>
<evidence type="ECO:0000256" key="3">
    <source>
        <dbReference type="ARBA" id="ARBA00023054"/>
    </source>
</evidence>
<organism evidence="6 7">
    <name type="scientific">Bacteroides faecalis</name>
    <dbReference type="NCBI Taxonomy" id="2447885"/>
    <lineage>
        <taxon>Bacteria</taxon>
        <taxon>Pseudomonadati</taxon>
        <taxon>Bacteroidota</taxon>
        <taxon>Bacteroidia</taxon>
        <taxon>Bacteroidales</taxon>
        <taxon>Bacteroidaceae</taxon>
        <taxon>Bacteroides</taxon>
    </lineage>
</organism>
<evidence type="ECO:0000256" key="2">
    <source>
        <dbReference type="ARBA" id="ARBA00022840"/>
    </source>
</evidence>
<dbReference type="InterPro" id="IPR003593">
    <property type="entry name" value="AAA+_ATPase"/>
</dbReference>
<dbReference type="FunFam" id="3.40.50.300:FF:001025">
    <property type="entry name" value="ATPase family, AAA domain-containing 2B"/>
    <property type="match status" value="1"/>
</dbReference>
<dbReference type="Pfam" id="PF17862">
    <property type="entry name" value="AAA_lid_3"/>
    <property type="match status" value="1"/>
</dbReference>
<keyword evidence="1 4" id="KW-0547">Nucleotide-binding</keyword>
<evidence type="ECO:0000259" key="5">
    <source>
        <dbReference type="SMART" id="SM00382"/>
    </source>
</evidence>
<keyword evidence="7" id="KW-1185">Reference proteome</keyword>
<evidence type="ECO:0000256" key="4">
    <source>
        <dbReference type="RuleBase" id="RU003651"/>
    </source>
</evidence>
<dbReference type="InterPro" id="IPR050168">
    <property type="entry name" value="AAA_ATPase_domain"/>
</dbReference>
<dbReference type="CDD" id="cd19503">
    <property type="entry name" value="RecA-like_CDC48_NLV2_r1-like"/>
    <property type="match status" value="1"/>
</dbReference>
<dbReference type="PROSITE" id="PS00674">
    <property type="entry name" value="AAA"/>
    <property type="match status" value="1"/>
</dbReference>
<evidence type="ECO:0000256" key="1">
    <source>
        <dbReference type="ARBA" id="ARBA00022741"/>
    </source>
</evidence>
<accession>A0A401LQE0</accession>
<dbReference type="InterPro" id="IPR003960">
    <property type="entry name" value="ATPase_AAA_CS"/>
</dbReference>
<gene>
    <name evidence="6" type="ORF">KGMB02408_06260</name>
</gene>
<dbReference type="Proteomes" id="UP000288079">
    <property type="component" value="Unassembled WGS sequence"/>
</dbReference>
<dbReference type="PANTHER" id="PTHR23077">
    <property type="entry name" value="AAA-FAMILY ATPASE"/>
    <property type="match status" value="1"/>
</dbReference>
<sequence>MELGLKCFGAENTMGFPKLDMNVWVSAHDKFELSGNKGEIHELTYVKVECKDVLSHFVFYAKLETINPNVNLGEGYLWMPKELVHKTWLIGVKTKVEVSLVEYDTAIPADSITIQLDSEAVKNWADDEIERAESNVRSSSRICFASQMIYIKPITKKVTMGEIESIYPKSEKKNSLYRLTEDSKIHFIGLPENRQKSIDFSQIGGLKDVINKLREIIQIPINNPELLQRFGIKSPKGMLMYGPPGNGKTMIARAVAYSMGSSFITIEGPELMSKYVGVGEQRLREKFEEAEAKGNCIIFIDEIDSVTSKRSDDSAEYQVSIVATLLNLMDGMNSNNKVFVIGATNRLNAIDPALRRPGRFDLEFEVPLPNVSARYDILTKYVKLEKDELFNNVDNSFLQLLSELTNGYSGADLSLLYRESVMNAIRKHITVDDKTGKMSLNTPSDTIRLANEDFHAALKVITPTSLRGIDVNKPTIKWNELIGIDDAKSNIEELYSKICKQLSGNIISQRPSLLNIIIEGKKGAGKRTFIYAFARQYNYEVLELDFWDLVSENLFDAYTKINEVIAKAKQISPTVLYVANADKVNDTERFLLKMINELYRLNKYTNIMAVLSVEDNGKLPKAIKGYKGFNTIINIDQSKENIEKNILSEYGDKALVYLDNSVESIGQAISVIQEQIEK</sequence>
<dbReference type="InterPro" id="IPR027417">
    <property type="entry name" value="P-loop_NTPase"/>
</dbReference>
<dbReference type="GO" id="GO:0005524">
    <property type="term" value="F:ATP binding"/>
    <property type="evidence" value="ECO:0007669"/>
    <property type="project" value="UniProtKB-KW"/>
</dbReference>
<dbReference type="Pfam" id="PF00004">
    <property type="entry name" value="AAA"/>
    <property type="match status" value="2"/>
</dbReference>
<dbReference type="AlphaFoldDB" id="A0A401LQE0"/>
<dbReference type="Gene3D" id="3.40.50.300">
    <property type="entry name" value="P-loop containing nucleotide triphosphate hydrolases"/>
    <property type="match status" value="2"/>
</dbReference>
<dbReference type="SUPFAM" id="SSF52540">
    <property type="entry name" value="P-loop containing nucleoside triphosphate hydrolases"/>
    <property type="match status" value="2"/>
</dbReference>
<dbReference type="Gene3D" id="1.10.8.60">
    <property type="match status" value="1"/>
</dbReference>
<name>A0A401LQE0_9BACE</name>
<evidence type="ECO:0000313" key="6">
    <source>
        <dbReference type="EMBL" id="GCB33681.1"/>
    </source>
</evidence>
<reference evidence="6 7" key="1">
    <citation type="submission" date="2018-10" db="EMBL/GenBank/DDBJ databases">
        <title>Draft Genome Sequence of Bacteroides sp. KCTC 15687.</title>
        <authorList>
            <person name="Yu S.Y."/>
            <person name="Kim J.S."/>
            <person name="Oh B.S."/>
            <person name="Park S.H."/>
            <person name="Kang S.W."/>
            <person name="Park J.E."/>
            <person name="Choi S.H."/>
            <person name="Han K.I."/>
            <person name="Lee K.C."/>
            <person name="Eom M.K."/>
            <person name="Suh M.K."/>
            <person name="Lee D.H."/>
            <person name="Yoon H."/>
            <person name="Kim B."/>
            <person name="Yang S.J."/>
            <person name="Lee J.S."/>
            <person name="Lee J.H."/>
        </authorList>
    </citation>
    <scope>NUCLEOTIDE SEQUENCE [LARGE SCALE GENOMIC DNA]</scope>
    <source>
        <strain evidence="6 7">KCTC 15687</strain>
    </source>
</reference>
<dbReference type="InterPro" id="IPR003959">
    <property type="entry name" value="ATPase_AAA_core"/>
</dbReference>
<dbReference type="PANTHER" id="PTHR23077:SF171">
    <property type="entry name" value="NUCLEAR VALOSIN-CONTAINING PROTEIN-LIKE"/>
    <property type="match status" value="1"/>
</dbReference>
<protein>
    <recommendedName>
        <fullName evidence="5">AAA+ ATPase domain-containing protein</fullName>
    </recommendedName>
</protein>
<keyword evidence="2 4" id="KW-0067">ATP-binding</keyword>
<dbReference type="SMART" id="SM00382">
    <property type="entry name" value="AAA"/>
    <property type="match status" value="1"/>
</dbReference>
<dbReference type="InterPro" id="IPR041569">
    <property type="entry name" value="AAA_lid_3"/>
</dbReference>
<comment type="caution">
    <text evidence="6">The sequence shown here is derived from an EMBL/GenBank/DDBJ whole genome shotgun (WGS) entry which is preliminary data.</text>
</comment>
<feature type="domain" description="AAA+ ATPase" evidence="5">
    <location>
        <begin position="234"/>
        <end position="370"/>
    </location>
</feature>